<comment type="caution">
    <text evidence="8">The sequence shown here is derived from an EMBL/GenBank/DDBJ whole genome shotgun (WGS) entry which is preliminary data.</text>
</comment>
<feature type="compositionally biased region" description="Basic and acidic residues" evidence="7">
    <location>
        <begin position="151"/>
        <end position="162"/>
    </location>
</feature>
<feature type="region of interest" description="Disordered" evidence="7">
    <location>
        <begin position="85"/>
        <end position="220"/>
    </location>
</feature>
<dbReference type="Pfam" id="PF09805">
    <property type="entry name" value="Nop25"/>
    <property type="match status" value="1"/>
</dbReference>
<proteinExistence type="inferred from homology"/>
<dbReference type="GO" id="GO:0005730">
    <property type="term" value="C:nucleolus"/>
    <property type="evidence" value="ECO:0007669"/>
    <property type="project" value="UniProtKB-SubCell"/>
</dbReference>
<keyword evidence="5" id="KW-0539">Nucleus</keyword>
<feature type="compositionally biased region" description="Low complexity" evidence="7">
    <location>
        <begin position="100"/>
        <end position="114"/>
    </location>
</feature>
<evidence type="ECO:0000313" key="8">
    <source>
        <dbReference type="EMBL" id="KAJ8037889.1"/>
    </source>
</evidence>
<comment type="similarity">
    <text evidence="2">Belongs to the RRP17 family.</text>
</comment>
<dbReference type="InterPro" id="IPR019186">
    <property type="entry name" value="Nucleolar_protein_12"/>
</dbReference>
<keyword evidence="4 6" id="KW-0175">Coiled coil</keyword>
<evidence type="ECO:0000256" key="2">
    <source>
        <dbReference type="ARBA" id="ARBA00007175"/>
    </source>
</evidence>
<dbReference type="PANTHER" id="PTHR14577:SF0">
    <property type="entry name" value="NUCLEOLAR PROTEIN 12"/>
    <property type="match status" value="1"/>
</dbReference>
<protein>
    <recommendedName>
        <fullName evidence="3">Nucleolar protein 12</fullName>
    </recommendedName>
</protein>
<keyword evidence="9" id="KW-1185">Reference proteome</keyword>
<evidence type="ECO:0000256" key="3">
    <source>
        <dbReference type="ARBA" id="ARBA00015520"/>
    </source>
</evidence>
<dbReference type="Proteomes" id="UP001152320">
    <property type="component" value="Chromosome 8"/>
</dbReference>
<sequence>MRDRHRQKNPKNRKTKVHLVFDEESRKEFLTGFRRRKLDRKKFHQKRLAEQHKEAVRQMRRERKKALEESVNLNLQFPDEKLEKELSSQNQEVHDLPDHTVTVTSVTDLDLSSTPGGLGPPELEYESDESEDTIHKEDDEEDEDDFGFPLTHREMKVEKEPPEIPNEQTENIPQKRKRVFHKQKSSKKRPRKVGTPSNLHRRKRKRLATSRKHINYTKKR</sequence>
<dbReference type="PANTHER" id="PTHR14577">
    <property type="entry name" value="NUCLEOLAR PROTEIN 12"/>
    <property type="match status" value="1"/>
</dbReference>
<evidence type="ECO:0000256" key="7">
    <source>
        <dbReference type="SAM" id="MobiDB-lite"/>
    </source>
</evidence>
<evidence type="ECO:0000256" key="4">
    <source>
        <dbReference type="ARBA" id="ARBA00023054"/>
    </source>
</evidence>
<evidence type="ECO:0000256" key="1">
    <source>
        <dbReference type="ARBA" id="ARBA00004604"/>
    </source>
</evidence>
<feature type="compositionally biased region" description="Basic residues" evidence="7">
    <location>
        <begin position="174"/>
        <end position="192"/>
    </location>
</feature>
<comment type="subcellular location">
    <subcellularLocation>
        <location evidence="1">Nucleus</location>
        <location evidence="1">Nucleolus</location>
    </subcellularLocation>
</comment>
<organism evidence="8 9">
    <name type="scientific">Holothuria leucospilota</name>
    <name type="common">Black long sea cucumber</name>
    <name type="synonym">Mertensiothuria leucospilota</name>
    <dbReference type="NCBI Taxonomy" id="206669"/>
    <lineage>
        <taxon>Eukaryota</taxon>
        <taxon>Metazoa</taxon>
        <taxon>Echinodermata</taxon>
        <taxon>Eleutherozoa</taxon>
        <taxon>Echinozoa</taxon>
        <taxon>Holothuroidea</taxon>
        <taxon>Aspidochirotacea</taxon>
        <taxon>Aspidochirotida</taxon>
        <taxon>Holothuriidae</taxon>
        <taxon>Holothuria</taxon>
    </lineage>
</organism>
<dbReference type="GO" id="GO:0019843">
    <property type="term" value="F:rRNA binding"/>
    <property type="evidence" value="ECO:0007669"/>
    <property type="project" value="TreeGrafter"/>
</dbReference>
<name>A0A9Q1H9F2_HOLLE</name>
<feature type="compositionally biased region" description="Basic and acidic residues" evidence="7">
    <location>
        <begin position="85"/>
        <end position="98"/>
    </location>
</feature>
<dbReference type="EMBL" id="JAIZAY010000008">
    <property type="protein sequence ID" value="KAJ8037889.1"/>
    <property type="molecule type" value="Genomic_DNA"/>
</dbReference>
<accession>A0A9Q1H9F2</accession>
<evidence type="ECO:0000256" key="5">
    <source>
        <dbReference type="ARBA" id="ARBA00023242"/>
    </source>
</evidence>
<reference evidence="8" key="1">
    <citation type="submission" date="2021-10" db="EMBL/GenBank/DDBJ databases">
        <title>Tropical sea cucumber genome reveals ecological adaptation and Cuvierian tubules defense mechanism.</title>
        <authorList>
            <person name="Chen T."/>
        </authorList>
    </citation>
    <scope>NUCLEOTIDE SEQUENCE</scope>
    <source>
        <strain evidence="8">Nanhai2018</strain>
        <tissue evidence="8">Muscle</tissue>
    </source>
</reference>
<gene>
    <name evidence="8" type="ORF">HOLleu_18826</name>
</gene>
<dbReference type="OrthoDB" id="10072223at2759"/>
<feature type="compositionally biased region" description="Basic residues" evidence="7">
    <location>
        <begin position="199"/>
        <end position="220"/>
    </location>
</feature>
<feature type="coiled-coil region" evidence="6">
    <location>
        <begin position="45"/>
        <end position="76"/>
    </location>
</feature>
<dbReference type="AlphaFoldDB" id="A0A9Q1H9F2"/>
<evidence type="ECO:0000256" key="6">
    <source>
        <dbReference type="SAM" id="Coils"/>
    </source>
</evidence>
<evidence type="ECO:0000313" key="9">
    <source>
        <dbReference type="Proteomes" id="UP001152320"/>
    </source>
</evidence>